<feature type="transmembrane region" description="Helical" evidence="1">
    <location>
        <begin position="52"/>
        <end position="77"/>
    </location>
</feature>
<gene>
    <name evidence="2" type="ORF">BCR33DRAFT_38977</name>
</gene>
<dbReference type="Proteomes" id="UP000193642">
    <property type="component" value="Unassembled WGS sequence"/>
</dbReference>
<feature type="transmembrane region" description="Helical" evidence="1">
    <location>
        <begin position="126"/>
        <end position="145"/>
    </location>
</feature>
<dbReference type="EMBL" id="MCGO01000011">
    <property type="protein sequence ID" value="ORY48579.1"/>
    <property type="molecule type" value="Genomic_DNA"/>
</dbReference>
<keyword evidence="1" id="KW-1133">Transmembrane helix</keyword>
<feature type="transmembrane region" description="Helical" evidence="1">
    <location>
        <begin position="230"/>
        <end position="253"/>
    </location>
</feature>
<name>A0A1Y2CNG5_9FUNG</name>
<keyword evidence="1" id="KW-0812">Transmembrane</keyword>
<feature type="transmembrane region" description="Helical" evidence="1">
    <location>
        <begin position="259"/>
        <end position="279"/>
    </location>
</feature>
<organism evidence="2 3">
    <name type="scientific">Rhizoclosmatium globosum</name>
    <dbReference type="NCBI Taxonomy" id="329046"/>
    <lineage>
        <taxon>Eukaryota</taxon>
        <taxon>Fungi</taxon>
        <taxon>Fungi incertae sedis</taxon>
        <taxon>Chytridiomycota</taxon>
        <taxon>Chytridiomycota incertae sedis</taxon>
        <taxon>Chytridiomycetes</taxon>
        <taxon>Chytridiales</taxon>
        <taxon>Chytriomycetaceae</taxon>
        <taxon>Rhizoclosmatium</taxon>
    </lineage>
</organism>
<reference evidence="2 3" key="1">
    <citation type="submission" date="2016-07" db="EMBL/GenBank/DDBJ databases">
        <title>Pervasive Adenine N6-methylation of Active Genes in Fungi.</title>
        <authorList>
            <consortium name="DOE Joint Genome Institute"/>
            <person name="Mondo S.J."/>
            <person name="Dannebaum R.O."/>
            <person name="Kuo R.C."/>
            <person name="Labutti K."/>
            <person name="Haridas S."/>
            <person name="Kuo A."/>
            <person name="Salamov A."/>
            <person name="Ahrendt S.R."/>
            <person name="Lipzen A."/>
            <person name="Sullivan W."/>
            <person name="Andreopoulos W.B."/>
            <person name="Clum A."/>
            <person name="Lindquist E."/>
            <person name="Daum C."/>
            <person name="Ramamoorthy G.K."/>
            <person name="Gryganskyi A."/>
            <person name="Culley D."/>
            <person name="Magnuson J.K."/>
            <person name="James T.Y."/>
            <person name="O'Malley M.A."/>
            <person name="Stajich J.E."/>
            <person name="Spatafora J.W."/>
            <person name="Visel A."/>
            <person name="Grigoriev I.V."/>
        </authorList>
    </citation>
    <scope>NUCLEOTIDE SEQUENCE [LARGE SCALE GENOMIC DNA]</scope>
    <source>
        <strain evidence="2 3">JEL800</strain>
    </source>
</reference>
<feature type="transmembrane region" description="Helical" evidence="1">
    <location>
        <begin position="83"/>
        <end position="105"/>
    </location>
</feature>
<proteinExistence type="predicted"/>
<evidence type="ECO:0000313" key="2">
    <source>
        <dbReference type="EMBL" id="ORY48579.1"/>
    </source>
</evidence>
<feature type="transmembrane region" description="Helical" evidence="1">
    <location>
        <begin position="12"/>
        <end position="31"/>
    </location>
</feature>
<sequence>MYTSVFPEIIDGLAFLSILQFLCVLSFMVFVETEQNGFIPLWKTLKKPVNTSLIVGTLSIIGYNFVVSRMLSIYGSIFAGEGAWPIGVFSFLSTMELSYLHYSWYRSESIITHIFPSFSSILRISLHLSPFLICTQIIPPVLHYVDIITKYQARDIIFVLAGFIGIYVTLFDCVMVYSFVRFLQSLRFLDNNGRHSKLALGYSPGVSPKPNHSPSGNDLAKLRDPQLEIIAKYGIVETSLCLIILSSFCAVLVVKEGSLAELILTVICCVLFEAIYLVLLGMKIAIHQNAILRLKENESRLEKVLGKETLKSIRSTMGSSHTVSSRMIDEAVSVPALPVRAQSTYSLSSNIPAQVEKEL</sequence>
<dbReference type="AlphaFoldDB" id="A0A1Y2CNG5"/>
<keyword evidence="3" id="KW-1185">Reference proteome</keyword>
<keyword evidence="1" id="KW-0472">Membrane</keyword>
<accession>A0A1Y2CNG5</accession>
<feature type="transmembrane region" description="Helical" evidence="1">
    <location>
        <begin position="157"/>
        <end position="180"/>
    </location>
</feature>
<dbReference type="OrthoDB" id="2100544at2759"/>
<comment type="caution">
    <text evidence="2">The sequence shown here is derived from an EMBL/GenBank/DDBJ whole genome shotgun (WGS) entry which is preliminary data.</text>
</comment>
<evidence type="ECO:0000256" key="1">
    <source>
        <dbReference type="SAM" id="Phobius"/>
    </source>
</evidence>
<protein>
    <submittedName>
        <fullName evidence="2">Uncharacterized protein</fullName>
    </submittedName>
</protein>
<evidence type="ECO:0000313" key="3">
    <source>
        <dbReference type="Proteomes" id="UP000193642"/>
    </source>
</evidence>